<dbReference type="EMBL" id="JARJLM010000006">
    <property type="protein sequence ID" value="MDF3831418.1"/>
    <property type="molecule type" value="Genomic_DNA"/>
</dbReference>
<feature type="non-terminal residue" evidence="1">
    <location>
        <position position="1"/>
    </location>
</feature>
<comment type="caution">
    <text evidence="1">The sequence shown here is derived from an EMBL/GenBank/DDBJ whole genome shotgun (WGS) entry which is preliminary data.</text>
</comment>
<evidence type="ECO:0000313" key="1">
    <source>
        <dbReference type="EMBL" id="MDF3831418.1"/>
    </source>
</evidence>
<keyword evidence="2" id="KW-1185">Reference proteome</keyword>
<gene>
    <name evidence="1" type="ORF">P3W85_00345</name>
</gene>
<protein>
    <submittedName>
        <fullName evidence="1">Uncharacterized protein</fullName>
    </submittedName>
</protein>
<accession>A0ABT6AG76</accession>
<organism evidence="1 2">
    <name type="scientific">Cupriavidus basilensis</name>
    <dbReference type="NCBI Taxonomy" id="68895"/>
    <lineage>
        <taxon>Bacteria</taxon>
        <taxon>Pseudomonadati</taxon>
        <taxon>Pseudomonadota</taxon>
        <taxon>Betaproteobacteria</taxon>
        <taxon>Burkholderiales</taxon>
        <taxon>Burkholderiaceae</taxon>
        <taxon>Cupriavidus</taxon>
    </lineage>
</organism>
<sequence length="335" mass="36795">QPQPMAALLGNLNSLVLDFCARVKVGGTHLTYSYLKQLPILPPSRYTDSDLSSIIPRVLELTYTAIDLAPWAQDLGYDGPPFTFDPERRAVLRAELDACYAKLYSLTRDELRYILDPADVMGADYPSETFRVLKNKELKEFGEYRTGNLVLREFDRMTLADAQGEPYVSLLNPPPGQQAQPSYSAHGIVRDEVDARLLGLLLTLVQQRGRLPRRNLTDALALASHPPLLAAFADAQGVDVVTGFQQRHPSIFDDSRLAGNRIHAWLRHLESMGAIRLESQADQLVAVPGAVMPTHVLVNDETVRVAAVLTQAVEQASVNASASDAPSTDASVKRA</sequence>
<evidence type="ECO:0000313" key="2">
    <source>
        <dbReference type="Proteomes" id="UP001216674"/>
    </source>
</evidence>
<name>A0ABT6AG76_9BURK</name>
<reference evidence="1 2" key="1">
    <citation type="submission" date="2023-03" db="EMBL/GenBank/DDBJ databases">
        <title>Draft assemblies of triclosan tolerant bacteria isolated from returned activated sludge.</title>
        <authorList>
            <person name="Van Hamelsveld S."/>
        </authorList>
    </citation>
    <scope>NUCLEOTIDE SEQUENCE [LARGE SCALE GENOMIC DNA]</scope>
    <source>
        <strain evidence="1 2">GW210010_S58</strain>
    </source>
</reference>
<dbReference type="Proteomes" id="UP001216674">
    <property type="component" value="Unassembled WGS sequence"/>
</dbReference>
<proteinExistence type="predicted"/>